<organism evidence="2 3">
    <name type="scientific">Ooceraea biroi</name>
    <name type="common">Clonal raider ant</name>
    <name type="synonym">Cerapachys biroi</name>
    <dbReference type="NCBI Taxonomy" id="2015173"/>
    <lineage>
        <taxon>Eukaryota</taxon>
        <taxon>Metazoa</taxon>
        <taxon>Ecdysozoa</taxon>
        <taxon>Arthropoda</taxon>
        <taxon>Hexapoda</taxon>
        <taxon>Insecta</taxon>
        <taxon>Pterygota</taxon>
        <taxon>Neoptera</taxon>
        <taxon>Endopterygota</taxon>
        <taxon>Hymenoptera</taxon>
        <taxon>Apocrita</taxon>
        <taxon>Aculeata</taxon>
        <taxon>Formicoidea</taxon>
        <taxon>Formicidae</taxon>
        <taxon>Dorylinae</taxon>
        <taxon>Ooceraea</taxon>
    </lineage>
</organism>
<dbReference type="EMBL" id="KK108133">
    <property type="protein sequence ID" value="EZA46868.1"/>
    <property type="molecule type" value="Genomic_DNA"/>
</dbReference>
<accession>A0A026VSW5</accession>
<feature type="region of interest" description="Disordered" evidence="1">
    <location>
        <begin position="35"/>
        <end position="60"/>
    </location>
</feature>
<sequence length="60" mass="6430">MISTVDKAKVALGAKKARNENGNADSYTAMQIATAGRRNENEKAARRTRTSGIDDPCCTT</sequence>
<reference evidence="2 3" key="1">
    <citation type="journal article" date="2014" name="Curr. Biol.">
        <title>The genome of the clonal raider ant Cerapachys biroi.</title>
        <authorList>
            <person name="Oxley P.R."/>
            <person name="Ji L."/>
            <person name="Fetter-Pruneda I."/>
            <person name="McKenzie S.K."/>
            <person name="Li C."/>
            <person name="Hu H."/>
            <person name="Zhang G."/>
            <person name="Kronauer D.J."/>
        </authorList>
    </citation>
    <scope>NUCLEOTIDE SEQUENCE [LARGE SCALE GENOMIC DNA]</scope>
</reference>
<keyword evidence="3" id="KW-1185">Reference proteome</keyword>
<dbReference type="Proteomes" id="UP000053097">
    <property type="component" value="Unassembled WGS sequence"/>
</dbReference>
<name>A0A026VSW5_OOCBI</name>
<evidence type="ECO:0000256" key="1">
    <source>
        <dbReference type="SAM" id="MobiDB-lite"/>
    </source>
</evidence>
<gene>
    <name evidence="2" type="ORF">X777_01083</name>
</gene>
<evidence type="ECO:0000313" key="3">
    <source>
        <dbReference type="Proteomes" id="UP000053097"/>
    </source>
</evidence>
<protein>
    <submittedName>
        <fullName evidence="2">Uncharacterized protein</fullName>
    </submittedName>
</protein>
<proteinExistence type="predicted"/>
<dbReference type="AlphaFoldDB" id="A0A026VSW5"/>
<evidence type="ECO:0000313" key="2">
    <source>
        <dbReference type="EMBL" id="EZA46868.1"/>
    </source>
</evidence>